<feature type="non-terminal residue" evidence="1">
    <location>
        <position position="1"/>
    </location>
</feature>
<protein>
    <submittedName>
        <fullName evidence="1">Uncharacterized protein</fullName>
    </submittedName>
</protein>
<evidence type="ECO:0000313" key="1">
    <source>
        <dbReference type="EMBL" id="EGI63587.1"/>
    </source>
</evidence>
<dbReference type="Proteomes" id="UP000007755">
    <property type="component" value="Unassembled WGS sequence"/>
</dbReference>
<accession>F4WQD1</accession>
<organism evidence="2">
    <name type="scientific">Acromyrmex echinatior</name>
    <name type="common">Panamanian leafcutter ant</name>
    <name type="synonym">Acromyrmex octospinosus echinatior</name>
    <dbReference type="NCBI Taxonomy" id="103372"/>
    <lineage>
        <taxon>Eukaryota</taxon>
        <taxon>Metazoa</taxon>
        <taxon>Ecdysozoa</taxon>
        <taxon>Arthropoda</taxon>
        <taxon>Hexapoda</taxon>
        <taxon>Insecta</taxon>
        <taxon>Pterygota</taxon>
        <taxon>Neoptera</taxon>
        <taxon>Endopterygota</taxon>
        <taxon>Hymenoptera</taxon>
        <taxon>Apocrita</taxon>
        <taxon>Aculeata</taxon>
        <taxon>Formicoidea</taxon>
        <taxon>Formicidae</taxon>
        <taxon>Myrmicinae</taxon>
        <taxon>Acromyrmex</taxon>
    </lineage>
</organism>
<keyword evidence="2" id="KW-1185">Reference proteome</keyword>
<evidence type="ECO:0000313" key="2">
    <source>
        <dbReference type="Proteomes" id="UP000007755"/>
    </source>
</evidence>
<dbReference type="InParanoid" id="F4WQD1"/>
<dbReference type="AlphaFoldDB" id="F4WQD1"/>
<name>F4WQD1_ACREC</name>
<gene>
    <name evidence="1" type="ORF">G5I_08017</name>
</gene>
<reference evidence="1" key="1">
    <citation type="submission" date="2011-02" db="EMBL/GenBank/DDBJ databases">
        <title>The genome of the leaf-cutting ant Acromyrmex echinatior suggests key adaptations to social evolution and fungus farming.</title>
        <authorList>
            <person name="Nygaard S."/>
            <person name="Zhang G."/>
        </authorList>
    </citation>
    <scope>NUCLEOTIDE SEQUENCE</scope>
</reference>
<sequence>EYVAWEQRCDKLIESLEEQSHAKRPRLSISKRQSVTACIARHVAREFEGFGAWMIRACGESRILTDAVINFNHIESQRFLKDAGSVVLEQVRDTVERASHSSVKAV</sequence>
<proteinExistence type="predicted"/>
<dbReference type="EMBL" id="GL888271">
    <property type="protein sequence ID" value="EGI63587.1"/>
    <property type="molecule type" value="Genomic_DNA"/>
</dbReference>